<dbReference type="EMBL" id="LAOI01000001">
    <property type="protein sequence ID" value="KJV89345.1"/>
    <property type="molecule type" value="Genomic_DNA"/>
</dbReference>
<sequence>MSALKDLITLEKDARDYGFDWSDYEMILEQVIDECREIKEAIENGEAIVNSVKLEYKERGAKPINNRRATSDDVGEFKSIDYKERVQEEIGDLLHTAISLCRFLEFDVEETLNKTSTKFAKRMEAVKTLTRKHNLPNLQGQSTEFLLKLWKEAKEMAKEKY</sequence>
<dbReference type="GO" id="GO:0046047">
    <property type="term" value="P:TTP catabolic process"/>
    <property type="evidence" value="ECO:0007669"/>
    <property type="project" value="TreeGrafter"/>
</dbReference>
<dbReference type="GO" id="GO:0047429">
    <property type="term" value="F:nucleoside triphosphate diphosphatase activity"/>
    <property type="evidence" value="ECO:0007669"/>
    <property type="project" value="TreeGrafter"/>
</dbReference>
<dbReference type="InterPro" id="IPR011551">
    <property type="entry name" value="NTP_PyrPHydrolase_MazG"/>
</dbReference>
<protein>
    <submittedName>
        <fullName evidence="2">RPE2 domain protein</fullName>
    </submittedName>
</protein>
<dbReference type="PATRIC" id="fig|1359193.3.peg.304"/>
<dbReference type="Proteomes" id="UP000033661">
    <property type="component" value="Unassembled WGS sequence"/>
</dbReference>
<keyword evidence="3" id="KW-1185">Reference proteome</keyword>
<dbReference type="GO" id="GO:0046076">
    <property type="term" value="P:dTTP catabolic process"/>
    <property type="evidence" value="ECO:0007669"/>
    <property type="project" value="TreeGrafter"/>
</dbReference>
<dbReference type="PANTHER" id="PTHR30522:SF0">
    <property type="entry name" value="NUCLEOSIDE TRIPHOSPHATE PYROPHOSPHOHYDROLASE"/>
    <property type="match status" value="1"/>
</dbReference>
<dbReference type="InterPro" id="IPR004518">
    <property type="entry name" value="MazG-like_dom"/>
</dbReference>
<dbReference type="AlphaFoldDB" id="A0A0F3Q9U7"/>
<dbReference type="InterPro" id="IPR022436">
    <property type="entry name" value="RPE2"/>
</dbReference>
<dbReference type="NCBIfam" id="TIGR03774">
    <property type="entry name" value="RPE2"/>
    <property type="match status" value="1"/>
</dbReference>
<evidence type="ECO:0000313" key="3">
    <source>
        <dbReference type="Proteomes" id="UP000033661"/>
    </source>
</evidence>
<evidence type="ECO:0000313" key="2">
    <source>
        <dbReference type="EMBL" id="KJV89345.1"/>
    </source>
</evidence>
<reference evidence="2 3" key="1">
    <citation type="submission" date="2015-02" db="EMBL/GenBank/DDBJ databases">
        <title>Genome Sequencing of Rickettsiales.</title>
        <authorList>
            <person name="Daugherty S.C."/>
            <person name="Su Q."/>
            <person name="Abolude K."/>
            <person name="Beier-Sexton M."/>
            <person name="Carlyon J.A."/>
            <person name="Carter R."/>
            <person name="Day N.P."/>
            <person name="Dumler S.J."/>
            <person name="Dyachenko V."/>
            <person name="Godinez A."/>
            <person name="Kurtti T.J."/>
            <person name="Lichay M."/>
            <person name="Mullins K.E."/>
            <person name="Ott S."/>
            <person name="Pappas-Brown V."/>
            <person name="Paris D.H."/>
            <person name="Patel P."/>
            <person name="Richards A.L."/>
            <person name="Sadzewicz L."/>
            <person name="Sears K."/>
            <person name="Seidman D."/>
            <person name="Sengamalay N."/>
            <person name="Stenos J."/>
            <person name="Tallon L.J."/>
            <person name="Vincent G."/>
            <person name="Fraser C.M."/>
            <person name="Munderloh U."/>
            <person name="Dunning-Hotopp J.C."/>
        </authorList>
    </citation>
    <scope>NUCLEOTIDE SEQUENCE [LARGE SCALE GENOMIC DNA]</scope>
    <source>
        <strain evidence="2 3">RML An4</strain>
    </source>
</reference>
<dbReference type="GO" id="GO:0046081">
    <property type="term" value="P:dUTP catabolic process"/>
    <property type="evidence" value="ECO:0007669"/>
    <property type="project" value="TreeGrafter"/>
</dbReference>
<evidence type="ECO:0000259" key="1">
    <source>
        <dbReference type="Pfam" id="PF03819"/>
    </source>
</evidence>
<proteinExistence type="predicted"/>
<feature type="domain" description="NTP pyrophosphohydrolase MazG-like" evidence="1">
    <location>
        <begin position="25"/>
        <end position="125"/>
    </location>
</feature>
<comment type="caution">
    <text evidence="2">The sequence shown here is derived from an EMBL/GenBank/DDBJ whole genome shotgun (WGS) entry which is preliminary data.</text>
</comment>
<dbReference type="GO" id="GO:0046052">
    <property type="term" value="P:UTP catabolic process"/>
    <property type="evidence" value="ECO:0007669"/>
    <property type="project" value="TreeGrafter"/>
</dbReference>
<dbReference type="SUPFAM" id="SSF101386">
    <property type="entry name" value="all-alpha NTP pyrophosphatases"/>
    <property type="match status" value="1"/>
</dbReference>
<name>A0A0F3Q9U7_RICBE</name>
<dbReference type="PANTHER" id="PTHR30522">
    <property type="entry name" value="NUCLEOSIDE TRIPHOSPHATE PYROPHOSPHOHYDROLASE"/>
    <property type="match status" value="1"/>
</dbReference>
<dbReference type="RefSeq" id="WP_011477160.1">
    <property type="nucleotide sequence ID" value="NZ_LAOI01000001.1"/>
</dbReference>
<organism evidence="2 3">
    <name type="scientific">Rickettsia bellii str. RML An4</name>
    <dbReference type="NCBI Taxonomy" id="1359193"/>
    <lineage>
        <taxon>Bacteria</taxon>
        <taxon>Pseudomonadati</taxon>
        <taxon>Pseudomonadota</taxon>
        <taxon>Alphaproteobacteria</taxon>
        <taxon>Rickettsiales</taxon>
        <taxon>Rickettsiaceae</taxon>
        <taxon>Rickettsieae</taxon>
        <taxon>Rickettsia</taxon>
        <taxon>belli group</taxon>
    </lineage>
</organism>
<dbReference type="GO" id="GO:0006203">
    <property type="term" value="P:dGTP catabolic process"/>
    <property type="evidence" value="ECO:0007669"/>
    <property type="project" value="TreeGrafter"/>
</dbReference>
<dbReference type="Gene3D" id="1.10.287.1080">
    <property type="entry name" value="MazG-like"/>
    <property type="match status" value="1"/>
</dbReference>
<dbReference type="GO" id="GO:0046061">
    <property type="term" value="P:dATP catabolic process"/>
    <property type="evidence" value="ECO:0007669"/>
    <property type="project" value="TreeGrafter"/>
</dbReference>
<gene>
    <name evidence="2" type="ORF">RBEAN4_0321</name>
</gene>
<accession>A0A0F3Q9U7</accession>
<dbReference type="Pfam" id="PF03819">
    <property type="entry name" value="MazG"/>
    <property type="match status" value="1"/>
</dbReference>